<organism evidence="2">
    <name type="scientific">marine metagenome</name>
    <dbReference type="NCBI Taxonomy" id="408172"/>
    <lineage>
        <taxon>unclassified sequences</taxon>
        <taxon>metagenomes</taxon>
        <taxon>ecological metagenomes</taxon>
    </lineage>
</organism>
<sequence length="34" mass="3743">VFQSRSPSPKLQGQDSNLRPPGYEPDELPDCSTP</sequence>
<feature type="non-terminal residue" evidence="2">
    <location>
        <position position="1"/>
    </location>
</feature>
<feature type="compositionally biased region" description="Polar residues" evidence="1">
    <location>
        <begin position="1"/>
        <end position="17"/>
    </location>
</feature>
<feature type="compositionally biased region" description="Acidic residues" evidence="1">
    <location>
        <begin position="24"/>
        <end position="34"/>
    </location>
</feature>
<proteinExistence type="predicted"/>
<feature type="non-terminal residue" evidence="2">
    <location>
        <position position="34"/>
    </location>
</feature>
<reference evidence="2" key="1">
    <citation type="submission" date="2018-05" db="EMBL/GenBank/DDBJ databases">
        <authorList>
            <person name="Lanie J.A."/>
            <person name="Ng W.-L."/>
            <person name="Kazmierczak K.M."/>
            <person name="Andrzejewski T.M."/>
            <person name="Davidsen T.M."/>
            <person name="Wayne K.J."/>
            <person name="Tettelin H."/>
            <person name="Glass J.I."/>
            <person name="Rusch D."/>
            <person name="Podicherti R."/>
            <person name="Tsui H.-C.T."/>
            <person name="Winkler M.E."/>
        </authorList>
    </citation>
    <scope>NUCLEOTIDE SEQUENCE</scope>
</reference>
<evidence type="ECO:0000313" key="2">
    <source>
        <dbReference type="EMBL" id="SVC46562.1"/>
    </source>
</evidence>
<feature type="region of interest" description="Disordered" evidence="1">
    <location>
        <begin position="1"/>
        <end position="34"/>
    </location>
</feature>
<dbReference type="EMBL" id="UINC01092729">
    <property type="protein sequence ID" value="SVC46562.1"/>
    <property type="molecule type" value="Genomic_DNA"/>
</dbReference>
<dbReference type="AntiFam" id="ANF00011">
    <property type="entry name" value="tRNA translation"/>
</dbReference>
<protein>
    <submittedName>
        <fullName evidence="2">Uncharacterized protein</fullName>
    </submittedName>
</protein>
<accession>A0A382MGM1</accession>
<name>A0A382MGM1_9ZZZZ</name>
<dbReference type="AlphaFoldDB" id="A0A382MGM1"/>
<evidence type="ECO:0000256" key="1">
    <source>
        <dbReference type="SAM" id="MobiDB-lite"/>
    </source>
</evidence>
<gene>
    <name evidence="2" type="ORF">METZ01_LOCUS299416</name>
</gene>